<dbReference type="PROSITE" id="PS51257">
    <property type="entry name" value="PROKAR_LIPOPROTEIN"/>
    <property type="match status" value="1"/>
</dbReference>
<evidence type="ECO:0000313" key="3">
    <source>
        <dbReference type="Proteomes" id="UP000292958"/>
    </source>
</evidence>
<comment type="caution">
    <text evidence="2">The sequence shown here is derived from an EMBL/GenBank/DDBJ whole genome shotgun (WGS) entry which is preliminary data.</text>
</comment>
<accession>A0A4Q7YSH1</accession>
<dbReference type="Proteomes" id="UP000292958">
    <property type="component" value="Unassembled WGS sequence"/>
</dbReference>
<dbReference type="AlphaFoldDB" id="A0A4Q7YSH1"/>
<protein>
    <submittedName>
        <fullName evidence="2">Uncharacterized protein</fullName>
    </submittedName>
</protein>
<dbReference type="OrthoDB" id="121781at2"/>
<proteinExistence type="predicted"/>
<reference evidence="2 3" key="1">
    <citation type="submission" date="2019-02" db="EMBL/GenBank/DDBJ databases">
        <title>Genomic Encyclopedia of Archaeal and Bacterial Type Strains, Phase II (KMG-II): from individual species to whole genera.</title>
        <authorList>
            <person name="Goeker M."/>
        </authorList>
    </citation>
    <scope>NUCLEOTIDE SEQUENCE [LARGE SCALE GENOMIC DNA]</scope>
    <source>
        <strain evidence="2 3">DSM 18101</strain>
    </source>
</reference>
<gene>
    <name evidence="2" type="ORF">BDD14_2147</name>
</gene>
<evidence type="ECO:0000256" key="1">
    <source>
        <dbReference type="SAM" id="MobiDB-lite"/>
    </source>
</evidence>
<name>A0A4Q7YSH1_9BACT</name>
<keyword evidence="3" id="KW-1185">Reference proteome</keyword>
<organism evidence="2 3">
    <name type="scientific">Edaphobacter modestus</name>
    <dbReference type="NCBI Taxonomy" id="388466"/>
    <lineage>
        <taxon>Bacteria</taxon>
        <taxon>Pseudomonadati</taxon>
        <taxon>Acidobacteriota</taxon>
        <taxon>Terriglobia</taxon>
        <taxon>Terriglobales</taxon>
        <taxon>Acidobacteriaceae</taxon>
        <taxon>Edaphobacter</taxon>
    </lineage>
</organism>
<feature type="region of interest" description="Disordered" evidence="1">
    <location>
        <begin position="29"/>
        <end position="48"/>
    </location>
</feature>
<sequence>MHTPIGRSSLRIVLASALALPLVLTGCSRSSLSGPASPPPQPRQDALDAARQQMELIPPPSKTRYMAVHSLTSWENPYLTVQGGMVTLHVLMADANTSGLGEGGMLRPVGARRRNLDVRVSDLPTALNAIPESAWPYGRVVAVEEAHEIPIKARAEVRRNVETVLKTLGDLGVVAYEWTDTGRGL</sequence>
<dbReference type="EMBL" id="SHKW01000001">
    <property type="protein sequence ID" value="RZU40677.1"/>
    <property type="molecule type" value="Genomic_DNA"/>
</dbReference>
<dbReference type="RefSeq" id="WP_130418713.1">
    <property type="nucleotide sequence ID" value="NZ_SHKW01000001.1"/>
</dbReference>
<evidence type="ECO:0000313" key="2">
    <source>
        <dbReference type="EMBL" id="RZU40677.1"/>
    </source>
</evidence>